<sequence length="169" mass="18945">MAEVKKQSTWLPHPFLSVFLVIAWLLLNNTVAMGHVVLGGIVAILIPWFTARFWPEKICFGNPAVFLRFALVVAYDILIANITVAKLILSPNELLKSDFMEIPLDIEHPLGISVLASTISLTPGTVSSDLSQDKKTLLVHALHVENKEEEIARIKERYEKPLMEVFKPC</sequence>
<keyword evidence="3" id="KW-1003">Cell membrane</keyword>
<evidence type="ECO:0000313" key="9">
    <source>
        <dbReference type="Proteomes" id="UP000703590"/>
    </source>
</evidence>
<evidence type="ECO:0000313" key="8">
    <source>
        <dbReference type="EMBL" id="MBN2965565.1"/>
    </source>
</evidence>
<comment type="similarity">
    <text evidence="2">Belongs to the CPA3 antiporters (TC 2.A.63) subunit E family.</text>
</comment>
<reference evidence="8" key="2">
    <citation type="submission" date="2021-02" db="EMBL/GenBank/DDBJ databases">
        <authorList>
            <person name="Merkel A.Y."/>
        </authorList>
    </citation>
    <scope>NUCLEOTIDE SEQUENCE</scope>
    <source>
        <strain evidence="8">T05b</strain>
    </source>
</reference>
<dbReference type="Proteomes" id="UP000703590">
    <property type="component" value="Unassembled WGS sequence"/>
</dbReference>
<protein>
    <submittedName>
        <fullName evidence="8">Na+/H+ antiporter subunit E</fullName>
    </submittedName>
</protein>
<dbReference type="PANTHER" id="PTHR34584:SF1">
    <property type="entry name" value="NA(+)_H(+) ANTIPORTER SUBUNIT E1"/>
    <property type="match status" value="1"/>
</dbReference>
<evidence type="ECO:0000256" key="1">
    <source>
        <dbReference type="ARBA" id="ARBA00004651"/>
    </source>
</evidence>
<evidence type="ECO:0000256" key="5">
    <source>
        <dbReference type="ARBA" id="ARBA00022989"/>
    </source>
</evidence>
<evidence type="ECO:0000256" key="4">
    <source>
        <dbReference type="ARBA" id="ARBA00022692"/>
    </source>
</evidence>
<keyword evidence="5 7" id="KW-1133">Transmembrane helix</keyword>
<dbReference type="PIRSF" id="PIRSF019239">
    <property type="entry name" value="MrpE"/>
    <property type="match status" value="1"/>
</dbReference>
<dbReference type="PANTHER" id="PTHR34584">
    <property type="entry name" value="NA(+)/H(+) ANTIPORTER SUBUNIT E1"/>
    <property type="match status" value="1"/>
</dbReference>
<dbReference type="InterPro" id="IPR002758">
    <property type="entry name" value="Cation_antiport_E"/>
</dbReference>
<accession>A0ABS2WVJ8</accession>
<evidence type="ECO:0000256" key="3">
    <source>
        <dbReference type="ARBA" id="ARBA00022475"/>
    </source>
</evidence>
<comment type="caution">
    <text evidence="8">The sequence shown here is derived from an EMBL/GenBank/DDBJ whole genome shotgun (WGS) entry which is preliminary data.</text>
</comment>
<gene>
    <name evidence="8" type="ORF">JWV37_12305</name>
</gene>
<keyword evidence="6 7" id="KW-0472">Membrane</keyword>
<organism evidence="8 9">
    <name type="scientific">Sulfurospirillum tamanense</name>
    <dbReference type="NCBI Taxonomy" id="2813362"/>
    <lineage>
        <taxon>Bacteria</taxon>
        <taxon>Pseudomonadati</taxon>
        <taxon>Campylobacterota</taxon>
        <taxon>Epsilonproteobacteria</taxon>
        <taxon>Campylobacterales</taxon>
        <taxon>Sulfurospirillaceae</taxon>
        <taxon>Sulfurospirillum</taxon>
    </lineage>
</organism>
<feature type="transmembrane region" description="Helical" evidence="7">
    <location>
        <begin position="33"/>
        <end position="54"/>
    </location>
</feature>
<feature type="transmembrane region" description="Helical" evidence="7">
    <location>
        <begin position="9"/>
        <end position="27"/>
    </location>
</feature>
<keyword evidence="4 7" id="KW-0812">Transmembrane</keyword>
<comment type="subcellular location">
    <subcellularLocation>
        <location evidence="1">Cell membrane</location>
        <topology evidence="1">Multi-pass membrane protein</topology>
    </subcellularLocation>
</comment>
<name>A0ABS2WVJ8_9BACT</name>
<proteinExistence type="inferred from homology"/>
<evidence type="ECO:0000256" key="7">
    <source>
        <dbReference type="SAM" id="Phobius"/>
    </source>
</evidence>
<feature type="transmembrane region" description="Helical" evidence="7">
    <location>
        <begin position="66"/>
        <end position="89"/>
    </location>
</feature>
<dbReference type="EMBL" id="JAFHKK010000047">
    <property type="protein sequence ID" value="MBN2965565.1"/>
    <property type="molecule type" value="Genomic_DNA"/>
</dbReference>
<dbReference type="NCBIfam" id="NF006518">
    <property type="entry name" value="PRK08965.1-2"/>
    <property type="match status" value="1"/>
</dbReference>
<evidence type="ECO:0000256" key="6">
    <source>
        <dbReference type="ARBA" id="ARBA00023136"/>
    </source>
</evidence>
<reference evidence="8" key="1">
    <citation type="submission" date="2021-02" db="EMBL/GenBank/DDBJ databases">
        <title>Sulfurospirillum tamanensis sp. nov.</title>
        <authorList>
            <person name="Frolova A."/>
            <person name="Merkel A."/>
            <person name="Slobodkin A."/>
        </authorList>
    </citation>
    <scope>NUCLEOTIDE SEQUENCE</scope>
    <source>
        <strain evidence="8">T05b</strain>
    </source>
</reference>
<dbReference type="RefSeq" id="WP_205460144.1">
    <property type="nucleotide sequence ID" value="NZ_JAFHKK010000047.1"/>
</dbReference>
<dbReference type="Pfam" id="PF01899">
    <property type="entry name" value="MNHE"/>
    <property type="match status" value="1"/>
</dbReference>
<evidence type="ECO:0000256" key="2">
    <source>
        <dbReference type="ARBA" id="ARBA00006228"/>
    </source>
</evidence>
<keyword evidence="9" id="KW-1185">Reference proteome</keyword>